<proteinExistence type="predicted"/>
<dbReference type="AlphaFoldDB" id="A0A225DLH9"/>
<dbReference type="Proteomes" id="UP000214646">
    <property type="component" value="Unassembled WGS sequence"/>
</dbReference>
<accession>A0A225DLH9</accession>
<protein>
    <submittedName>
        <fullName evidence="1">Uncharacterized protein</fullName>
    </submittedName>
</protein>
<reference evidence="2" key="1">
    <citation type="submission" date="2017-06" db="EMBL/GenBank/DDBJ databases">
        <title>Genome analysis of Fimbriiglobus ruber SP5, the first member of the order Planctomycetales with confirmed chitinolytic capability.</title>
        <authorList>
            <person name="Ravin N.V."/>
            <person name="Rakitin A.L."/>
            <person name="Ivanova A.A."/>
            <person name="Beletsky A.V."/>
            <person name="Kulichevskaya I.S."/>
            <person name="Mardanov A.V."/>
            <person name="Dedysh S.N."/>
        </authorList>
    </citation>
    <scope>NUCLEOTIDE SEQUENCE [LARGE SCALE GENOMIC DNA]</scope>
    <source>
        <strain evidence="2">SP5</strain>
    </source>
</reference>
<keyword evidence="2" id="KW-1185">Reference proteome</keyword>
<name>A0A225DLH9_9BACT</name>
<evidence type="ECO:0000313" key="2">
    <source>
        <dbReference type="Proteomes" id="UP000214646"/>
    </source>
</evidence>
<sequence>MIEADVYGPEIEPLAAAVRKQGMVCEFVRYREFVKGPLPRPGGNALATGACVIVYGTYPVVRHVQLHHRWAPGGWCHTANLDCTSYYAYFGPHLLNRRYAMLPGVEAVRNKDWLFDALGSGGELFVRPTSVHKLFVGRCVARDDFESALAPTRYDRRR</sequence>
<organism evidence="1 2">
    <name type="scientific">Fimbriiglobus ruber</name>
    <dbReference type="NCBI Taxonomy" id="1908690"/>
    <lineage>
        <taxon>Bacteria</taxon>
        <taxon>Pseudomonadati</taxon>
        <taxon>Planctomycetota</taxon>
        <taxon>Planctomycetia</taxon>
        <taxon>Gemmatales</taxon>
        <taxon>Gemmataceae</taxon>
        <taxon>Fimbriiglobus</taxon>
    </lineage>
</organism>
<evidence type="ECO:0000313" key="1">
    <source>
        <dbReference type="EMBL" id="OWK41833.1"/>
    </source>
</evidence>
<comment type="caution">
    <text evidence="1">The sequence shown here is derived from an EMBL/GenBank/DDBJ whole genome shotgun (WGS) entry which is preliminary data.</text>
</comment>
<gene>
    <name evidence="1" type="ORF">FRUB_03911</name>
</gene>
<dbReference type="EMBL" id="NIDE01000005">
    <property type="protein sequence ID" value="OWK41833.1"/>
    <property type="molecule type" value="Genomic_DNA"/>
</dbReference>